<dbReference type="Gene3D" id="1.20.120.990">
    <property type="entry name" value="Glycosyltransferase family 88, C-terminal domain"/>
    <property type="match status" value="1"/>
</dbReference>
<evidence type="ECO:0000256" key="1">
    <source>
        <dbReference type="SAM" id="SignalP"/>
    </source>
</evidence>
<protein>
    <submittedName>
        <fullName evidence="2">Uncharacterized protein</fullName>
    </submittedName>
</protein>
<dbReference type="EMBL" id="NBSK02000008">
    <property type="protein sequence ID" value="KAJ0191934.1"/>
    <property type="molecule type" value="Genomic_DNA"/>
</dbReference>
<feature type="chain" id="PRO_5040517775" evidence="1">
    <location>
        <begin position="29"/>
        <end position="85"/>
    </location>
</feature>
<reference evidence="2 3" key="1">
    <citation type="journal article" date="2017" name="Nat. Commun.">
        <title>Genome assembly with in vitro proximity ligation data and whole-genome triplication in lettuce.</title>
        <authorList>
            <person name="Reyes-Chin-Wo S."/>
            <person name="Wang Z."/>
            <person name="Yang X."/>
            <person name="Kozik A."/>
            <person name="Arikit S."/>
            <person name="Song C."/>
            <person name="Xia L."/>
            <person name="Froenicke L."/>
            <person name="Lavelle D.O."/>
            <person name="Truco M.J."/>
            <person name="Xia R."/>
            <person name="Zhu S."/>
            <person name="Xu C."/>
            <person name="Xu H."/>
            <person name="Xu X."/>
            <person name="Cox K."/>
            <person name="Korf I."/>
            <person name="Meyers B.C."/>
            <person name="Michelmore R.W."/>
        </authorList>
    </citation>
    <scope>NUCLEOTIDE SEQUENCE [LARGE SCALE GENOMIC DNA]</scope>
    <source>
        <strain evidence="3">cv. Salinas</strain>
        <tissue evidence="2">Seedlings</tissue>
    </source>
</reference>
<dbReference type="Proteomes" id="UP000235145">
    <property type="component" value="Unassembled WGS sequence"/>
</dbReference>
<feature type="signal peptide" evidence="1">
    <location>
        <begin position="1"/>
        <end position="28"/>
    </location>
</feature>
<proteinExistence type="predicted"/>
<sequence length="85" mass="9524">MSLMLKTCIYYMKGWNLLLLLLLSFVCIVLDPCSEMLSGDVISGTTFGSNIEEGKRIFELQRELAVLVIDAIQSLRIPGSRDDLI</sequence>
<name>A0A9R1WZ03_LACSA</name>
<accession>A0A9R1WZ03</accession>
<dbReference type="AlphaFoldDB" id="A0A9R1WZ03"/>
<keyword evidence="3" id="KW-1185">Reference proteome</keyword>
<comment type="caution">
    <text evidence="2">The sequence shown here is derived from an EMBL/GenBank/DDBJ whole genome shotgun (WGS) entry which is preliminary data.</text>
</comment>
<evidence type="ECO:0000313" key="3">
    <source>
        <dbReference type="Proteomes" id="UP000235145"/>
    </source>
</evidence>
<organism evidence="2 3">
    <name type="scientific">Lactuca sativa</name>
    <name type="common">Garden lettuce</name>
    <dbReference type="NCBI Taxonomy" id="4236"/>
    <lineage>
        <taxon>Eukaryota</taxon>
        <taxon>Viridiplantae</taxon>
        <taxon>Streptophyta</taxon>
        <taxon>Embryophyta</taxon>
        <taxon>Tracheophyta</taxon>
        <taxon>Spermatophyta</taxon>
        <taxon>Magnoliopsida</taxon>
        <taxon>eudicotyledons</taxon>
        <taxon>Gunneridae</taxon>
        <taxon>Pentapetalae</taxon>
        <taxon>asterids</taxon>
        <taxon>campanulids</taxon>
        <taxon>Asterales</taxon>
        <taxon>Asteraceae</taxon>
        <taxon>Cichorioideae</taxon>
        <taxon>Cichorieae</taxon>
        <taxon>Lactucinae</taxon>
        <taxon>Lactuca</taxon>
    </lineage>
</organism>
<gene>
    <name evidence="2" type="ORF">LSAT_V11C800401570</name>
</gene>
<keyword evidence="1" id="KW-0732">Signal</keyword>
<evidence type="ECO:0000313" key="2">
    <source>
        <dbReference type="EMBL" id="KAJ0191934.1"/>
    </source>
</evidence>